<comment type="caution">
    <text evidence="12">The sequence shown here is derived from an EMBL/GenBank/DDBJ whole genome shotgun (WGS) entry which is preliminary data.</text>
</comment>
<comment type="pathway">
    <text evidence="2 10">Cofactor biosynthesis; NAD(+) biosynthesis; deamido-NAD(+) from nicotinate D-ribonucleotide: step 1/1.</text>
</comment>
<evidence type="ECO:0000259" key="11">
    <source>
        <dbReference type="Pfam" id="PF01467"/>
    </source>
</evidence>
<keyword evidence="7 10" id="KW-0067">ATP-binding</keyword>
<proteinExistence type="inferred from homology"/>
<evidence type="ECO:0000256" key="7">
    <source>
        <dbReference type="ARBA" id="ARBA00022840"/>
    </source>
</evidence>
<dbReference type="InterPro" id="IPR005248">
    <property type="entry name" value="NadD/NMNAT"/>
</dbReference>
<keyword evidence="6 10" id="KW-0547">Nucleotide-binding</keyword>
<evidence type="ECO:0000256" key="10">
    <source>
        <dbReference type="HAMAP-Rule" id="MF_00244"/>
    </source>
</evidence>
<dbReference type="OrthoDB" id="5295945at2"/>
<keyword evidence="13" id="KW-1185">Reference proteome</keyword>
<accession>A0A0R2NNC9</accession>
<dbReference type="Proteomes" id="UP000051249">
    <property type="component" value="Unassembled WGS sequence"/>
</dbReference>
<feature type="domain" description="Cytidyltransferase-like" evidence="11">
    <location>
        <begin position="34"/>
        <end position="189"/>
    </location>
</feature>
<dbReference type="EC" id="2.7.7.18" evidence="10"/>
<dbReference type="CDD" id="cd02165">
    <property type="entry name" value="NMNAT"/>
    <property type="match status" value="1"/>
</dbReference>
<protein>
    <recommendedName>
        <fullName evidence="10">Probable nicotinate-nucleotide adenylyltransferase</fullName>
        <ecNumber evidence="10">2.7.7.18</ecNumber>
    </recommendedName>
    <alternativeName>
        <fullName evidence="10">Deamido-NAD(+) diphosphorylase</fullName>
    </alternativeName>
    <alternativeName>
        <fullName evidence="10">Deamido-NAD(+) pyrophosphorylase</fullName>
    </alternativeName>
    <alternativeName>
        <fullName evidence="10">Nicotinate mononucleotide adenylyltransferase</fullName>
        <shortName evidence="10">NaMN adenylyltransferase</shortName>
    </alternativeName>
</protein>
<dbReference type="GO" id="GO:0004515">
    <property type="term" value="F:nicotinate-nucleotide adenylyltransferase activity"/>
    <property type="evidence" value="ECO:0007669"/>
    <property type="project" value="UniProtKB-UniRule"/>
</dbReference>
<organism evidence="12 13">
    <name type="scientific">Pediococcus argentinicus</name>
    <dbReference type="NCBI Taxonomy" id="480391"/>
    <lineage>
        <taxon>Bacteria</taxon>
        <taxon>Bacillati</taxon>
        <taxon>Bacillota</taxon>
        <taxon>Bacilli</taxon>
        <taxon>Lactobacillales</taxon>
        <taxon>Lactobacillaceae</taxon>
        <taxon>Pediococcus</taxon>
    </lineage>
</organism>
<dbReference type="EMBL" id="JQCQ01000011">
    <property type="protein sequence ID" value="KRO25363.1"/>
    <property type="molecule type" value="Genomic_DNA"/>
</dbReference>
<comment type="function">
    <text evidence="1 10">Catalyzes the reversible adenylation of nicotinate mononucleotide (NaMN) to nicotinic acid adenine dinucleotide (NaAD).</text>
</comment>
<dbReference type="NCBIfam" id="NF000840">
    <property type="entry name" value="PRK00071.1-3"/>
    <property type="match status" value="1"/>
</dbReference>
<dbReference type="NCBIfam" id="NF000841">
    <property type="entry name" value="PRK00071.1-4"/>
    <property type="match status" value="1"/>
</dbReference>
<reference evidence="12 13" key="1">
    <citation type="journal article" date="2015" name="Genome Announc.">
        <title>Expanding the biotechnology potential of lactobacilli through comparative genomics of 213 strains and associated genera.</title>
        <authorList>
            <person name="Sun Z."/>
            <person name="Harris H.M."/>
            <person name="McCann A."/>
            <person name="Guo C."/>
            <person name="Argimon S."/>
            <person name="Zhang W."/>
            <person name="Yang X."/>
            <person name="Jeffery I.B."/>
            <person name="Cooney J.C."/>
            <person name="Kagawa T.F."/>
            <person name="Liu W."/>
            <person name="Song Y."/>
            <person name="Salvetti E."/>
            <person name="Wrobel A."/>
            <person name="Rasinkangas P."/>
            <person name="Parkhill J."/>
            <person name="Rea M.C."/>
            <person name="O'Sullivan O."/>
            <person name="Ritari J."/>
            <person name="Douillard F.P."/>
            <person name="Paul Ross R."/>
            <person name="Yang R."/>
            <person name="Briner A.E."/>
            <person name="Felis G.E."/>
            <person name="de Vos W.M."/>
            <person name="Barrangou R."/>
            <person name="Klaenhammer T.R."/>
            <person name="Caufield P.W."/>
            <person name="Cui Y."/>
            <person name="Zhang H."/>
            <person name="O'Toole P.W."/>
        </authorList>
    </citation>
    <scope>NUCLEOTIDE SEQUENCE [LARGE SCALE GENOMIC DNA]</scope>
    <source>
        <strain evidence="12 13">DSM 23026</strain>
    </source>
</reference>
<dbReference type="GO" id="GO:0009435">
    <property type="term" value="P:NAD+ biosynthetic process"/>
    <property type="evidence" value="ECO:0007669"/>
    <property type="project" value="UniProtKB-UniRule"/>
</dbReference>
<evidence type="ECO:0000256" key="2">
    <source>
        <dbReference type="ARBA" id="ARBA00005019"/>
    </source>
</evidence>
<dbReference type="SUPFAM" id="SSF52374">
    <property type="entry name" value="Nucleotidylyl transferase"/>
    <property type="match status" value="1"/>
</dbReference>
<name>A0A0R2NNC9_9LACO</name>
<evidence type="ECO:0000256" key="8">
    <source>
        <dbReference type="ARBA" id="ARBA00023027"/>
    </source>
</evidence>
<evidence type="ECO:0000256" key="4">
    <source>
        <dbReference type="ARBA" id="ARBA00022679"/>
    </source>
</evidence>
<sequence length="217" mass="25371">MTTRVVSNLKTTTIADVEVVEQPLKDKKRKKVGIMGGTFNPPHLAHLVMAEQVRDQLGLDEVLFIPDYLPPHVDEKHPIRAENRIEMVKLAIEDNPGFKLDLREFERKGKSYSFDTVSELVQQHPENEYYFIIGSDMVDYLPKWYRIDDLVRLVQFVGVRRGTQMEYSKYPVIWVDAPQLDISSTLIRTKVNRKQSIKYLVPSKVADYIKEHHLYER</sequence>
<dbReference type="PANTHER" id="PTHR39321">
    <property type="entry name" value="NICOTINATE-NUCLEOTIDE ADENYLYLTRANSFERASE-RELATED"/>
    <property type="match status" value="1"/>
</dbReference>
<dbReference type="GO" id="GO:0005524">
    <property type="term" value="F:ATP binding"/>
    <property type="evidence" value="ECO:0007669"/>
    <property type="project" value="UniProtKB-KW"/>
</dbReference>
<dbReference type="Pfam" id="PF01467">
    <property type="entry name" value="CTP_transf_like"/>
    <property type="match status" value="1"/>
</dbReference>
<comment type="similarity">
    <text evidence="10">Belongs to the NadD family.</text>
</comment>
<dbReference type="InterPro" id="IPR004821">
    <property type="entry name" value="Cyt_trans-like"/>
</dbReference>
<dbReference type="UniPathway" id="UPA00253">
    <property type="reaction ID" value="UER00332"/>
</dbReference>
<dbReference type="AlphaFoldDB" id="A0A0R2NNC9"/>
<evidence type="ECO:0000313" key="12">
    <source>
        <dbReference type="EMBL" id="KRO25363.1"/>
    </source>
</evidence>
<evidence type="ECO:0000256" key="6">
    <source>
        <dbReference type="ARBA" id="ARBA00022741"/>
    </source>
</evidence>
<keyword evidence="8 10" id="KW-0520">NAD</keyword>
<evidence type="ECO:0000256" key="5">
    <source>
        <dbReference type="ARBA" id="ARBA00022695"/>
    </source>
</evidence>
<dbReference type="Gene3D" id="3.40.50.620">
    <property type="entry name" value="HUPs"/>
    <property type="match status" value="1"/>
</dbReference>
<gene>
    <name evidence="10" type="primary">nadD</name>
    <name evidence="12" type="ORF">IV88_GL000200</name>
</gene>
<dbReference type="HAMAP" id="MF_00244">
    <property type="entry name" value="NaMN_adenylyltr"/>
    <property type="match status" value="1"/>
</dbReference>
<dbReference type="NCBIfam" id="TIGR00125">
    <property type="entry name" value="cyt_tran_rel"/>
    <property type="match status" value="1"/>
</dbReference>
<keyword evidence="5 10" id="KW-0548">Nucleotidyltransferase</keyword>
<dbReference type="PATRIC" id="fig|480391.4.peg.203"/>
<keyword evidence="3 10" id="KW-0662">Pyridine nucleotide biosynthesis</keyword>
<evidence type="ECO:0000256" key="9">
    <source>
        <dbReference type="ARBA" id="ARBA00048721"/>
    </source>
</evidence>
<keyword evidence="4 10" id="KW-0808">Transferase</keyword>
<evidence type="ECO:0000256" key="3">
    <source>
        <dbReference type="ARBA" id="ARBA00022642"/>
    </source>
</evidence>
<evidence type="ECO:0000256" key="1">
    <source>
        <dbReference type="ARBA" id="ARBA00002324"/>
    </source>
</evidence>
<dbReference type="InterPro" id="IPR014729">
    <property type="entry name" value="Rossmann-like_a/b/a_fold"/>
</dbReference>
<evidence type="ECO:0000313" key="13">
    <source>
        <dbReference type="Proteomes" id="UP000051249"/>
    </source>
</evidence>
<comment type="catalytic activity">
    <reaction evidence="9 10">
        <text>nicotinate beta-D-ribonucleotide + ATP + H(+) = deamido-NAD(+) + diphosphate</text>
        <dbReference type="Rhea" id="RHEA:22860"/>
        <dbReference type="ChEBI" id="CHEBI:15378"/>
        <dbReference type="ChEBI" id="CHEBI:30616"/>
        <dbReference type="ChEBI" id="CHEBI:33019"/>
        <dbReference type="ChEBI" id="CHEBI:57502"/>
        <dbReference type="ChEBI" id="CHEBI:58437"/>
        <dbReference type="EC" id="2.7.7.18"/>
    </reaction>
</comment>
<dbReference type="RefSeq" id="WP_057798967.1">
    <property type="nucleotide sequence ID" value="NZ_BJZZ01000010.1"/>
</dbReference>
<dbReference type="PANTHER" id="PTHR39321:SF3">
    <property type="entry name" value="PHOSPHOPANTETHEINE ADENYLYLTRANSFERASE"/>
    <property type="match status" value="1"/>
</dbReference>
<dbReference type="NCBIfam" id="TIGR00482">
    <property type="entry name" value="nicotinate (nicotinamide) nucleotide adenylyltransferase"/>
    <property type="match status" value="1"/>
</dbReference>